<dbReference type="Proteomes" id="UP000293291">
    <property type="component" value="Unassembled WGS sequence"/>
</dbReference>
<dbReference type="InterPro" id="IPR005183">
    <property type="entry name" value="DUF305_CopM-like"/>
</dbReference>
<sequence length="219" mass="23369">MSARTAARARRTTAAALFLTLATATLAACGDDASGDAPAAERTAANGDVHNDADVEFATEMIPHHADALVMVDMTQGRDLSPDLARLTEDIRAAQAPEIETMVDWLTAWGEEVPETSRDHVNSHMGSHGDDEGDGGDDGGMGMDGMGMDPEDLAMLEDANGSSFETMWLQMMIEHHEGAIEMAEAEQEDGLFADAIALAESIEASQTAEIELMEDMLEQ</sequence>
<organism evidence="4 5">
    <name type="scientific">Nocardioides ganghwensis</name>
    <dbReference type="NCBI Taxonomy" id="252230"/>
    <lineage>
        <taxon>Bacteria</taxon>
        <taxon>Bacillati</taxon>
        <taxon>Actinomycetota</taxon>
        <taxon>Actinomycetes</taxon>
        <taxon>Propionibacteriales</taxon>
        <taxon>Nocardioidaceae</taxon>
        <taxon>Nocardioides</taxon>
    </lineage>
</organism>
<feature type="compositionally biased region" description="Basic and acidic residues" evidence="1">
    <location>
        <begin position="119"/>
        <end position="130"/>
    </location>
</feature>
<dbReference type="PANTHER" id="PTHR36933">
    <property type="entry name" value="SLL0788 PROTEIN"/>
    <property type="match status" value="1"/>
</dbReference>
<evidence type="ECO:0000313" key="4">
    <source>
        <dbReference type="EMBL" id="RYB98107.1"/>
    </source>
</evidence>
<comment type="caution">
    <text evidence="4">The sequence shown here is derived from an EMBL/GenBank/DDBJ whole genome shotgun (WGS) entry which is preliminary data.</text>
</comment>
<feature type="chain" id="PRO_5020471879" evidence="2">
    <location>
        <begin position="28"/>
        <end position="219"/>
    </location>
</feature>
<dbReference type="EMBL" id="SDWU01000025">
    <property type="protein sequence ID" value="RYB98107.1"/>
    <property type="molecule type" value="Genomic_DNA"/>
</dbReference>
<protein>
    <submittedName>
        <fullName evidence="4">DUF305 domain-containing protein</fullName>
    </submittedName>
</protein>
<feature type="signal peptide" evidence="2">
    <location>
        <begin position="1"/>
        <end position="27"/>
    </location>
</feature>
<keyword evidence="2" id="KW-0732">Signal</keyword>
<dbReference type="Gene3D" id="1.20.1260.10">
    <property type="match status" value="1"/>
</dbReference>
<evidence type="ECO:0000256" key="2">
    <source>
        <dbReference type="SAM" id="SignalP"/>
    </source>
</evidence>
<evidence type="ECO:0000259" key="3">
    <source>
        <dbReference type="Pfam" id="PF03713"/>
    </source>
</evidence>
<evidence type="ECO:0000313" key="5">
    <source>
        <dbReference type="Proteomes" id="UP000293291"/>
    </source>
</evidence>
<proteinExistence type="predicted"/>
<keyword evidence="5" id="KW-1185">Reference proteome</keyword>
<reference evidence="4 5" key="1">
    <citation type="submission" date="2019-01" db="EMBL/GenBank/DDBJ databases">
        <title>Novel species of Nocardioides.</title>
        <authorList>
            <person name="Liu Q."/>
            <person name="Xin Y.-H."/>
        </authorList>
    </citation>
    <scope>NUCLEOTIDE SEQUENCE [LARGE SCALE GENOMIC DNA]</scope>
    <source>
        <strain evidence="4 5">CGMCC 4.6875</strain>
    </source>
</reference>
<gene>
    <name evidence="4" type="ORF">EUA07_18695</name>
</gene>
<dbReference type="InterPro" id="IPR012347">
    <property type="entry name" value="Ferritin-like"/>
</dbReference>
<dbReference type="PANTHER" id="PTHR36933:SF1">
    <property type="entry name" value="SLL0788 PROTEIN"/>
    <property type="match status" value="1"/>
</dbReference>
<dbReference type="OrthoDB" id="26872at2"/>
<name>A0A4Q2S7H3_9ACTN</name>
<dbReference type="RefSeq" id="WP_129456699.1">
    <property type="nucleotide sequence ID" value="NZ_JACXYX010000021.1"/>
</dbReference>
<accession>A0A4Q2S7H3</accession>
<dbReference type="Pfam" id="PF03713">
    <property type="entry name" value="DUF305"/>
    <property type="match status" value="1"/>
</dbReference>
<dbReference type="PROSITE" id="PS51257">
    <property type="entry name" value="PROKAR_LIPOPROTEIN"/>
    <property type="match status" value="1"/>
</dbReference>
<dbReference type="AlphaFoldDB" id="A0A4Q2S7H3"/>
<feature type="region of interest" description="Disordered" evidence="1">
    <location>
        <begin position="119"/>
        <end position="146"/>
    </location>
</feature>
<evidence type="ECO:0000256" key="1">
    <source>
        <dbReference type="SAM" id="MobiDB-lite"/>
    </source>
</evidence>
<feature type="domain" description="DUF305" evidence="3">
    <location>
        <begin position="54"/>
        <end position="217"/>
    </location>
</feature>